<dbReference type="Pfam" id="PF01575">
    <property type="entry name" value="MaoC_dehydratas"/>
    <property type="match status" value="1"/>
</dbReference>
<dbReference type="RefSeq" id="WP_136896511.1">
    <property type="nucleotide sequence ID" value="NZ_SWJE01000009.1"/>
</dbReference>
<protein>
    <submittedName>
        <fullName evidence="2">MaoC family dehydratase</fullName>
    </submittedName>
</protein>
<proteinExistence type="predicted"/>
<dbReference type="InterPro" id="IPR029069">
    <property type="entry name" value="HotDog_dom_sf"/>
</dbReference>
<organism evidence="2 3">
    <name type="scientific">Trinickia terrae</name>
    <dbReference type="NCBI Taxonomy" id="2571161"/>
    <lineage>
        <taxon>Bacteria</taxon>
        <taxon>Pseudomonadati</taxon>
        <taxon>Pseudomonadota</taxon>
        <taxon>Betaproteobacteria</taxon>
        <taxon>Burkholderiales</taxon>
        <taxon>Burkholderiaceae</taxon>
        <taxon>Trinickia</taxon>
    </lineage>
</organism>
<evidence type="ECO:0000259" key="1">
    <source>
        <dbReference type="Pfam" id="PF01575"/>
    </source>
</evidence>
<dbReference type="Proteomes" id="UP000305539">
    <property type="component" value="Unassembled WGS sequence"/>
</dbReference>
<dbReference type="PANTHER" id="PTHR42993">
    <property type="entry name" value="MAOC-LIKE DEHYDRATASE DOMAIN-CONTAINING PROTEIN"/>
    <property type="match status" value="1"/>
</dbReference>
<keyword evidence="3" id="KW-1185">Reference proteome</keyword>
<sequence>MSLAVYPLAEMPQRVGAMLGTSDWVRVDQARIDGFAHATGDDQWIHLDAKRAAEGPFKTTIAHGYLTLSLLPVLMTSAFAIDGVGMSVNYGLDRLRFPAPVPVNSRLRGHFRLLACDAIEGGVQLKIEATIECEGASKPVCVAEALSRCFGDVR</sequence>
<comment type="caution">
    <text evidence="2">The sequence shown here is derived from an EMBL/GenBank/DDBJ whole genome shotgun (WGS) entry which is preliminary data.</text>
</comment>
<dbReference type="OrthoDB" id="9801735at2"/>
<gene>
    <name evidence="2" type="ORF">FAZ69_18405</name>
</gene>
<reference evidence="2 3" key="1">
    <citation type="submission" date="2019-04" db="EMBL/GenBank/DDBJ databases">
        <title>Trinickia sp. 7GSK02, isolated from subtropical forest soil.</title>
        <authorList>
            <person name="Gao Z.-H."/>
            <person name="Qiu L.-H."/>
        </authorList>
    </citation>
    <scope>NUCLEOTIDE SEQUENCE [LARGE SCALE GENOMIC DNA]</scope>
    <source>
        <strain evidence="2 3">7GSK02</strain>
    </source>
</reference>
<dbReference type="InterPro" id="IPR002539">
    <property type="entry name" value="MaoC-like_dom"/>
</dbReference>
<dbReference type="InterPro" id="IPR039375">
    <property type="entry name" value="NodN-like"/>
</dbReference>
<dbReference type="SUPFAM" id="SSF54637">
    <property type="entry name" value="Thioesterase/thiol ester dehydrase-isomerase"/>
    <property type="match status" value="1"/>
</dbReference>
<accession>A0A4U1I2A0</accession>
<feature type="domain" description="MaoC-like" evidence="1">
    <location>
        <begin position="13"/>
        <end position="118"/>
    </location>
</feature>
<dbReference type="PANTHER" id="PTHR42993:SF1">
    <property type="entry name" value="MAOC-LIKE DEHYDRATASE DOMAIN-CONTAINING PROTEIN"/>
    <property type="match status" value="1"/>
</dbReference>
<name>A0A4U1I2A0_9BURK</name>
<dbReference type="EMBL" id="SWJE01000009">
    <property type="protein sequence ID" value="TKC87302.1"/>
    <property type="molecule type" value="Genomic_DNA"/>
</dbReference>
<evidence type="ECO:0000313" key="2">
    <source>
        <dbReference type="EMBL" id="TKC87302.1"/>
    </source>
</evidence>
<dbReference type="Gene3D" id="3.10.129.10">
    <property type="entry name" value="Hotdog Thioesterase"/>
    <property type="match status" value="1"/>
</dbReference>
<dbReference type="CDD" id="cd03450">
    <property type="entry name" value="NodN"/>
    <property type="match status" value="1"/>
</dbReference>
<evidence type="ECO:0000313" key="3">
    <source>
        <dbReference type="Proteomes" id="UP000305539"/>
    </source>
</evidence>
<dbReference type="AlphaFoldDB" id="A0A4U1I2A0"/>